<protein>
    <submittedName>
        <fullName evidence="3">Sirohydrochlorin ferrochelatase</fullName>
    </submittedName>
</protein>
<dbReference type="SUPFAM" id="SSF53800">
    <property type="entry name" value="Chelatase"/>
    <property type="match status" value="2"/>
</dbReference>
<dbReference type="CDD" id="cd03416">
    <property type="entry name" value="CbiX_SirB_N"/>
    <property type="match status" value="1"/>
</dbReference>
<evidence type="ECO:0000313" key="4">
    <source>
        <dbReference type="Proteomes" id="UP000252254"/>
    </source>
</evidence>
<proteinExistence type="predicted"/>
<evidence type="ECO:0000256" key="2">
    <source>
        <dbReference type="ARBA" id="ARBA00023239"/>
    </source>
</evidence>
<gene>
    <name evidence="3" type="ORF">DES48_105166</name>
</gene>
<dbReference type="Gene3D" id="3.40.50.1400">
    <property type="match status" value="2"/>
</dbReference>
<name>A0A366E8A3_9BACI</name>
<dbReference type="InterPro" id="IPR002762">
    <property type="entry name" value="CbiX-like"/>
</dbReference>
<reference evidence="3 4" key="1">
    <citation type="submission" date="2018-06" db="EMBL/GenBank/DDBJ databases">
        <title>Genomic Encyclopedia of Type Strains, Phase IV (KMG-IV): sequencing the most valuable type-strain genomes for metagenomic binning, comparative biology and taxonomic classification.</title>
        <authorList>
            <person name="Goeker M."/>
        </authorList>
    </citation>
    <scope>NUCLEOTIDE SEQUENCE [LARGE SCALE GENOMIC DNA]</scope>
    <source>
        <strain evidence="3 4">DSM 15140</strain>
    </source>
</reference>
<dbReference type="Pfam" id="PF01903">
    <property type="entry name" value="CbiX"/>
    <property type="match status" value="2"/>
</dbReference>
<organism evidence="3 4">
    <name type="scientific">Paraliobacillus ryukyuensis</name>
    <dbReference type="NCBI Taxonomy" id="200904"/>
    <lineage>
        <taxon>Bacteria</taxon>
        <taxon>Bacillati</taxon>
        <taxon>Bacillota</taxon>
        <taxon>Bacilli</taxon>
        <taxon>Bacillales</taxon>
        <taxon>Bacillaceae</taxon>
        <taxon>Paraliobacillus</taxon>
    </lineage>
</organism>
<dbReference type="InterPro" id="IPR050963">
    <property type="entry name" value="Sirohydro_Cobaltochel/CbiX"/>
</dbReference>
<accession>A0A366E8A3</accession>
<dbReference type="GO" id="GO:0046872">
    <property type="term" value="F:metal ion binding"/>
    <property type="evidence" value="ECO:0007669"/>
    <property type="project" value="UniProtKB-KW"/>
</dbReference>
<dbReference type="AlphaFoldDB" id="A0A366E8A3"/>
<keyword evidence="1" id="KW-0479">Metal-binding</keyword>
<dbReference type="PANTHER" id="PTHR33542:SF3">
    <property type="entry name" value="SIROHYDROCHLORIN FERROCHELATASE, CHLOROPLASTIC"/>
    <property type="match status" value="1"/>
</dbReference>
<keyword evidence="2" id="KW-0456">Lyase</keyword>
<dbReference type="OrthoDB" id="9797895at2"/>
<evidence type="ECO:0000313" key="3">
    <source>
        <dbReference type="EMBL" id="RBO98315.1"/>
    </source>
</evidence>
<dbReference type="RefSeq" id="WP_113868732.1">
    <property type="nucleotide sequence ID" value="NZ_BAABQN010000005.1"/>
</dbReference>
<keyword evidence="4" id="KW-1185">Reference proteome</keyword>
<comment type="caution">
    <text evidence="3">The sequence shown here is derived from an EMBL/GenBank/DDBJ whole genome shotgun (WGS) entry which is preliminary data.</text>
</comment>
<dbReference type="GO" id="GO:0016829">
    <property type="term" value="F:lyase activity"/>
    <property type="evidence" value="ECO:0007669"/>
    <property type="project" value="UniProtKB-KW"/>
</dbReference>
<dbReference type="EMBL" id="QNRI01000005">
    <property type="protein sequence ID" value="RBO98315.1"/>
    <property type="molecule type" value="Genomic_DNA"/>
</dbReference>
<dbReference type="STRING" id="200904.GCA_900168775_01137"/>
<sequence length="242" mass="27190">MRAIIYIGHGSRNDQRNQAFINKITPIINNVSFPIQKIAFLEAKPSLMNKIDQCILEGATEIIVVPIFLLPGIHVNQDIPAIINEKKTQYPSLTVYYAPPFNDADDLIEDITERIATIPKVIGEDKAIIVISHGSRNTKALVVFERLITKLQKHLHGNSVFPAYLKSQEPSLEQCLTDLENGSYKDIIVVPHFFNTTMFPKKIETIVGEANFHHVAIAPAIEFNEKIEQVIKKQIALASKVQ</sequence>
<evidence type="ECO:0000256" key="1">
    <source>
        <dbReference type="ARBA" id="ARBA00022723"/>
    </source>
</evidence>
<dbReference type="PANTHER" id="PTHR33542">
    <property type="entry name" value="SIROHYDROCHLORIN FERROCHELATASE, CHLOROPLASTIC"/>
    <property type="match status" value="1"/>
</dbReference>
<dbReference type="Proteomes" id="UP000252254">
    <property type="component" value="Unassembled WGS sequence"/>
</dbReference>